<dbReference type="InterPro" id="IPR001138">
    <property type="entry name" value="Zn2Cys6_DnaBD"/>
</dbReference>
<accession>A0A6A6QLN9</accession>
<name>A0A6A6QLN9_9PEZI</name>
<dbReference type="PANTHER" id="PTHR37534">
    <property type="entry name" value="TRANSCRIPTIONAL ACTIVATOR PROTEIN UGA3"/>
    <property type="match status" value="1"/>
</dbReference>
<dbReference type="PANTHER" id="PTHR37534:SF7">
    <property type="entry name" value="TRANSCRIPTIONAL ACTIVATOR PROTEIN UGA3"/>
    <property type="match status" value="1"/>
</dbReference>
<dbReference type="InterPro" id="IPR021858">
    <property type="entry name" value="Fun_TF"/>
</dbReference>
<reference evidence="5" key="1">
    <citation type="journal article" date="2020" name="Stud. Mycol.">
        <title>101 Dothideomycetes genomes: a test case for predicting lifestyles and emergence of pathogens.</title>
        <authorList>
            <person name="Haridas S."/>
            <person name="Albert R."/>
            <person name="Binder M."/>
            <person name="Bloem J."/>
            <person name="Labutti K."/>
            <person name="Salamov A."/>
            <person name="Andreopoulos B."/>
            <person name="Baker S."/>
            <person name="Barry K."/>
            <person name="Bills G."/>
            <person name="Bluhm B."/>
            <person name="Cannon C."/>
            <person name="Castanera R."/>
            <person name="Culley D."/>
            <person name="Daum C."/>
            <person name="Ezra D."/>
            <person name="Gonzalez J."/>
            <person name="Henrissat B."/>
            <person name="Kuo A."/>
            <person name="Liang C."/>
            <person name="Lipzen A."/>
            <person name="Lutzoni F."/>
            <person name="Magnuson J."/>
            <person name="Mondo S."/>
            <person name="Nolan M."/>
            <person name="Ohm R."/>
            <person name="Pangilinan J."/>
            <person name="Park H.-J."/>
            <person name="Ramirez L."/>
            <person name="Alfaro M."/>
            <person name="Sun H."/>
            <person name="Tritt A."/>
            <person name="Yoshinaga Y."/>
            <person name="Zwiers L.-H."/>
            <person name="Turgeon B."/>
            <person name="Goodwin S."/>
            <person name="Spatafora J."/>
            <person name="Crous P."/>
            <person name="Grigoriev I."/>
        </authorList>
    </citation>
    <scope>NUCLEOTIDE SEQUENCE</scope>
    <source>
        <strain evidence="5">CBS 269.34</strain>
    </source>
</reference>
<sequence length="536" mass="60393">MQRRSRTGCVDCRRAKVKCDEAVPTCGTCERRGRRCQGYAFDRRTRNIKWKSIITVHDQQKHESNNEYDRRAKRRKSESDSTQSTSPRESDGSSPFSLPEQPEDEDPTEIVAIRPDSWELAISDLSATINLSPFPIGDCSPEDRLGLCAYFDRHPHELVIGSEPEFVKDMNMHFLSVFQQNPEAMRDVLCGIGQVYLHRMGQSSSLVRALDKRAKTLARIRSRNEIPQNIELVLAIILGICGLELIDTNYGPGDLSLQILHSTTAVFVNQYLSTGSILSATSKFFLRGLARQEMMIAITQRRRPSIACSVWLDSECYNTADRFMGFTMTIMPLWEEICGLAEDMKRTVSPHSLGSDLLSAGAEATMTTSQAQNSLEIAILHSRAAALRARLDSWHPPSVPNFSGSSSQKFFRHAATYRSAGLLYLHRLLYSPGHSESADSLALSLAYEIFAHLTGPFSWLRLSLLPTLIAACEFKRHDDRRMALDLFEGMYGSRNTFTTDTTKRFVVNRVWPSLDSGEEVTWMELAERYPGECVPI</sequence>
<evidence type="ECO:0000259" key="4">
    <source>
        <dbReference type="PROSITE" id="PS50048"/>
    </source>
</evidence>
<dbReference type="InterPro" id="IPR036864">
    <property type="entry name" value="Zn2-C6_fun-type_DNA-bd_sf"/>
</dbReference>
<dbReference type="PROSITE" id="PS00463">
    <property type="entry name" value="ZN2_CY6_FUNGAL_1"/>
    <property type="match status" value="1"/>
</dbReference>
<gene>
    <name evidence="5" type="ORF">BU16DRAFT_75243</name>
</gene>
<feature type="region of interest" description="Disordered" evidence="3">
    <location>
        <begin position="56"/>
        <end position="107"/>
    </location>
</feature>
<comment type="subcellular location">
    <subcellularLocation>
        <location evidence="1">Nucleus</location>
    </subcellularLocation>
</comment>
<dbReference type="SMART" id="SM00066">
    <property type="entry name" value="GAL4"/>
    <property type="match status" value="1"/>
</dbReference>
<organism evidence="5 6">
    <name type="scientific">Lophium mytilinum</name>
    <dbReference type="NCBI Taxonomy" id="390894"/>
    <lineage>
        <taxon>Eukaryota</taxon>
        <taxon>Fungi</taxon>
        <taxon>Dikarya</taxon>
        <taxon>Ascomycota</taxon>
        <taxon>Pezizomycotina</taxon>
        <taxon>Dothideomycetes</taxon>
        <taxon>Pleosporomycetidae</taxon>
        <taxon>Mytilinidiales</taxon>
        <taxon>Mytilinidiaceae</taxon>
        <taxon>Lophium</taxon>
    </lineage>
</organism>
<dbReference type="Pfam" id="PF11951">
    <property type="entry name" value="Fungal_trans_2"/>
    <property type="match status" value="1"/>
</dbReference>
<evidence type="ECO:0000256" key="3">
    <source>
        <dbReference type="SAM" id="MobiDB-lite"/>
    </source>
</evidence>
<dbReference type="Proteomes" id="UP000799750">
    <property type="component" value="Unassembled WGS sequence"/>
</dbReference>
<dbReference type="AlphaFoldDB" id="A0A6A6QLN9"/>
<dbReference type="GO" id="GO:0008270">
    <property type="term" value="F:zinc ion binding"/>
    <property type="evidence" value="ECO:0007669"/>
    <property type="project" value="InterPro"/>
</dbReference>
<dbReference type="OrthoDB" id="648861at2759"/>
<keyword evidence="6" id="KW-1185">Reference proteome</keyword>
<evidence type="ECO:0000256" key="1">
    <source>
        <dbReference type="ARBA" id="ARBA00004123"/>
    </source>
</evidence>
<dbReference type="GO" id="GO:0045944">
    <property type="term" value="P:positive regulation of transcription by RNA polymerase II"/>
    <property type="evidence" value="ECO:0007669"/>
    <property type="project" value="TreeGrafter"/>
</dbReference>
<evidence type="ECO:0000313" key="5">
    <source>
        <dbReference type="EMBL" id="KAF2493261.1"/>
    </source>
</evidence>
<dbReference type="PROSITE" id="PS50048">
    <property type="entry name" value="ZN2_CY6_FUNGAL_2"/>
    <property type="match status" value="1"/>
</dbReference>
<feature type="compositionally biased region" description="Basic and acidic residues" evidence="3">
    <location>
        <begin position="58"/>
        <end position="70"/>
    </location>
</feature>
<protein>
    <recommendedName>
        <fullName evidence="4">Zn(2)-C6 fungal-type domain-containing protein</fullName>
    </recommendedName>
</protein>
<dbReference type="Gene3D" id="4.10.240.10">
    <property type="entry name" value="Zn(2)-C6 fungal-type DNA-binding domain"/>
    <property type="match status" value="1"/>
</dbReference>
<keyword evidence="2" id="KW-0539">Nucleus</keyword>
<dbReference type="GO" id="GO:0000976">
    <property type="term" value="F:transcription cis-regulatory region binding"/>
    <property type="evidence" value="ECO:0007669"/>
    <property type="project" value="TreeGrafter"/>
</dbReference>
<feature type="domain" description="Zn(2)-C6 fungal-type" evidence="4">
    <location>
        <begin position="8"/>
        <end position="36"/>
    </location>
</feature>
<evidence type="ECO:0000313" key="6">
    <source>
        <dbReference type="Proteomes" id="UP000799750"/>
    </source>
</evidence>
<feature type="compositionally biased region" description="Polar residues" evidence="3">
    <location>
        <begin position="80"/>
        <end position="96"/>
    </location>
</feature>
<dbReference type="Pfam" id="PF00172">
    <property type="entry name" value="Zn_clus"/>
    <property type="match status" value="1"/>
</dbReference>
<dbReference type="GO" id="GO:0005634">
    <property type="term" value="C:nucleus"/>
    <property type="evidence" value="ECO:0007669"/>
    <property type="project" value="UniProtKB-SubCell"/>
</dbReference>
<dbReference type="GO" id="GO:0000981">
    <property type="term" value="F:DNA-binding transcription factor activity, RNA polymerase II-specific"/>
    <property type="evidence" value="ECO:0007669"/>
    <property type="project" value="InterPro"/>
</dbReference>
<evidence type="ECO:0000256" key="2">
    <source>
        <dbReference type="ARBA" id="ARBA00023242"/>
    </source>
</evidence>
<proteinExistence type="predicted"/>
<dbReference type="EMBL" id="MU004192">
    <property type="protein sequence ID" value="KAF2493261.1"/>
    <property type="molecule type" value="Genomic_DNA"/>
</dbReference>
<dbReference type="SUPFAM" id="SSF57701">
    <property type="entry name" value="Zn2/Cys6 DNA-binding domain"/>
    <property type="match status" value="1"/>
</dbReference>
<dbReference type="CDD" id="cd00067">
    <property type="entry name" value="GAL4"/>
    <property type="match status" value="1"/>
</dbReference>